<gene>
    <name evidence="2" type="ORF">Tci_062432</name>
</gene>
<keyword evidence="1" id="KW-0175">Coiled coil</keyword>
<evidence type="ECO:0000313" key="2">
    <source>
        <dbReference type="EMBL" id="GEU90454.1"/>
    </source>
</evidence>
<name>A0A6L2P0T9_TANCI</name>
<proteinExistence type="predicted"/>
<comment type="caution">
    <text evidence="2">The sequence shown here is derived from an EMBL/GenBank/DDBJ whole genome shotgun (WGS) entry which is preliminary data.</text>
</comment>
<dbReference type="AlphaFoldDB" id="A0A6L2P0T9"/>
<feature type="non-terminal residue" evidence="2">
    <location>
        <position position="296"/>
    </location>
</feature>
<organism evidence="2">
    <name type="scientific">Tanacetum cinerariifolium</name>
    <name type="common">Dalmatian daisy</name>
    <name type="synonym">Chrysanthemum cinerariifolium</name>
    <dbReference type="NCBI Taxonomy" id="118510"/>
    <lineage>
        <taxon>Eukaryota</taxon>
        <taxon>Viridiplantae</taxon>
        <taxon>Streptophyta</taxon>
        <taxon>Embryophyta</taxon>
        <taxon>Tracheophyta</taxon>
        <taxon>Spermatophyta</taxon>
        <taxon>Magnoliopsida</taxon>
        <taxon>eudicotyledons</taxon>
        <taxon>Gunneridae</taxon>
        <taxon>Pentapetalae</taxon>
        <taxon>asterids</taxon>
        <taxon>campanulids</taxon>
        <taxon>Asterales</taxon>
        <taxon>Asteraceae</taxon>
        <taxon>Asteroideae</taxon>
        <taxon>Anthemideae</taxon>
        <taxon>Anthemidinae</taxon>
        <taxon>Tanacetum</taxon>
    </lineage>
</organism>
<reference evidence="2" key="1">
    <citation type="journal article" date="2019" name="Sci. Rep.">
        <title>Draft genome of Tanacetum cinerariifolium, the natural source of mosquito coil.</title>
        <authorList>
            <person name="Yamashiro T."/>
            <person name="Shiraishi A."/>
            <person name="Satake H."/>
            <person name="Nakayama K."/>
        </authorList>
    </citation>
    <scope>NUCLEOTIDE SEQUENCE</scope>
</reference>
<evidence type="ECO:0000256" key="1">
    <source>
        <dbReference type="SAM" id="Coils"/>
    </source>
</evidence>
<protein>
    <submittedName>
        <fullName evidence="2">Uncharacterized protein</fullName>
    </submittedName>
</protein>
<sequence length="296" mass="35491">MENANPPSPPESPTLPLSESRYELLINELGSKEIIDELDDEIVEELEDKVEEEIDEEEKVEELSVEFFDKFPTSDELAYHKPKQRKQRSNQAYPVDNKIHATDFPELYLGETYNKFNTRIITTFDKIAYFGIEHWPSFQAKTHDGYDFLNQIEVLQEDKNKYIFSEVNFKSVNLNDVEDLFLHIMMKRDEPQSLLHRRLVVSLKKKEPYSMADKPILGTIYLKNNTKKRFMDHSEAQKFYNYMLEQVKEKMRSILLNHKYKYANPILTDDQVMRYEQIIKEIKRRLKFRRQMMRIE</sequence>
<dbReference type="EMBL" id="BKCJ010010189">
    <property type="protein sequence ID" value="GEU90454.1"/>
    <property type="molecule type" value="Genomic_DNA"/>
</dbReference>
<feature type="coiled-coil region" evidence="1">
    <location>
        <begin position="35"/>
        <end position="66"/>
    </location>
</feature>
<accession>A0A6L2P0T9</accession>